<accession>A0A8J2Q0U5</accession>
<gene>
    <name evidence="2" type="ORF">AFUS01_LOCUS45316</name>
</gene>
<reference evidence="2" key="1">
    <citation type="submission" date="2021-06" db="EMBL/GenBank/DDBJ databases">
        <authorList>
            <person name="Hodson N. C."/>
            <person name="Mongue J. A."/>
            <person name="Jaron S. K."/>
        </authorList>
    </citation>
    <scope>NUCLEOTIDE SEQUENCE</scope>
</reference>
<keyword evidence="1" id="KW-0472">Membrane</keyword>
<evidence type="ECO:0000313" key="3">
    <source>
        <dbReference type="Proteomes" id="UP000708208"/>
    </source>
</evidence>
<feature type="transmembrane region" description="Helical" evidence="1">
    <location>
        <begin position="186"/>
        <end position="207"/>
    </location>
</feature>
<evidence type="ECO:0000313" key="2">
    <source>
        <dbReference type="EMBL" id="CAG7836022.1"/>
    </source>
</evidence>
<keyword evidence="1" id="KW-0812">Transmembrane</keyword>
<feature type="transmembrane region" description="Helical" evidence="1">
    <location>
        <begin position="227"/>
        <end position="251"/>
    </location>
</feature>
<dbReference type="AlphaFoldDB" id="A0A8J2Q0U5"/>
<feature type="transmembrane region" description="Helical" evidence="1">
    <location>
        <begin position="257"/>
        <end position="280"/>
    </location>
</feature>
<keyword evidence="3" id="KW-1185">Reference proteome</keyword>
<proteinExistence type="predicted"/>
<feature type="transmembrane region" description="Helical" evidence="1">
    <location>
        <begin position="292"/>
        <end position="315"/>
    </location>
</feature>
<comment type="caution">
    <text evidence="2">The sequence shown here is derived from an EMBL/GenBank/DDBJ whole genome shotgun (WGS) entry which is preliminary data.</text>
</comment>
<dbReference type="OrthoDB" id="7733414at2759"/>
<evidence type="ECO:0008006" key="4">
    <source>
        <dbReference type="Google" id="ProtNLM"/>
    </source>
</evidence>
<sequence length="317" mass="35828">YPAKRDATRLVKARFNFQTDFPECGQLSETSNLEFRAFSGSYAAEAFCTGKRSPPLNLLKHKKIFFKNNVYGASDPEPQKKHPGVSCVQELANRNPSWITAYQTSVTNPVDVGNEHCYYQSTQNKQGDKFVGRCSKAGNDPWGSGAQNCTHVKKECEEQINITRTIGISTNSKIGKYVWGYRVSHGIAMCFSAMIIIPNGTLFARFFKETYMPFRFINIHIWHGIHISSALMGFSGLFSGLMAATIGRFYFGYSWHIVANFHTVIGWLSVLLHLVSIGSAPFRRFAMMLRKVTISVIFFLDRSQGFCSVSCFFFNRM</sequence>
<dbReference type="EMBL" id="CAJVCH010570850">
    <property type="protein sequence ID" value="CAG7836022.1"/>
    <property type="molecule type" value="Genomic_DNA"/>
</dbReference>
<feature type="non-terminal residue" evidence="2">
    <location>
        <position position="317"/>
    </location>
</feature>
<organism evidence="2 3">
    <name type="scientific">Allacma fusca</name>
    <dbReference type="NCBI Taxonomy" id="39272"/>
    <lineage>
        <taxon>Eukaryota</taxon>
        <taxon>Metazoa</taxon>
        <taxon>Ecdysozoa</taxon>
        <taxon>Arthropoda</taxon>
        <taxon>Hexapoda</taxon>
        <taxon>Collembola</taxon>
        <taxon>Symphypleona</taxon>
        <taxon>Sminthuridae</taxon>
        <taxon>Allacma</taxon>
    </lineage>
</organism>
<name>A0A8J2Q0U5_9HEXA</name>
<dbReference type="Proteomes" id="UP000708208">
    <property type="component" value="Unassembled WGS sequence"/>
</dbReference>
<evidence type="ECO:0000256" key="1">
    <source>
        <dbReference type="SAM" id="Phobius"/>
    </source>
</evidence>
<protein>
    <recommendedName>
        <fullName evidence="4">Cytochrome b561 domain-containing protein</fullName>
    </recommendedName>
</protein>
<keyword evidence="1" id="KW-1133">Transmembrane helix</keyword>